<dbReference type="SUPFAM" id="SSF68906">
    <property type="entry name" value="SAP domain"/>
    <property type="match status" value="1"/>
</dbReference>
<protein>
    <recommendedName>
        <fullName evidence="2">SAP domain-containing protein</fullName>
    </recommendedName>
</protein>
<dbReference type="Gene3D" id="1.10.720.30">
    <property type="entry name" value="SAP domain"/>
    <property type="match status" value="1"/>
</dbReference>
<dbReference type="PROSITE" id="PS50800">
    <property type="entry name" value="SAP"/>
    <property type="match status" value="1"/>
</dbReference>
<feature type="region of interest" description="Disordered" evidence="1">
    <location>
        <begin position="150"/>
        <end position="177"/>
    </location>
</feature>
<keyword evidence="4" id="KW-1185">Reference proteome</keyword>
<dbReference type="InterPro" id="IPR036361">
    <property type="entry name" value="SAP_dom_sf"/>
</dbReference>
<dbReference type="AlphaFoldDB" id="A0AAD7HD62"/>
<organism evidence="3 4">
    <name type="scientific">Mycena metata</name>
    <dbReference type="NCBI Taxonomy" id="1033252"/>
    <lineage>
        <taxon>Eukaryota</taxon>
        <taxon>Fungi</taxon>
        <taxon>Dikarya</taxon>
        <taxon>Basidiomycota</taxon>
        <taxon>Agaricomycotina</taxon>
        <taxon>Agaricomycetes</taxon>
        <taxon>Agaricomycetidae</taxon>
        <taxon>Agaricales</taxon>
        <taxon>Marasmiineae</taxon>
        <taxon>Mycenaceae</taxon>
        <taxon>Mycena</taxon>
    </lineage>
</organism>
<evidence type="ECO:0000259" key="2">
    <source>
        <dbReference type="PROSITE" id="PS50800"/>
    </source>
</evidence>
<proteinExistence type="predicted"/>
<feature type="compositionally biased region" description="Polar residues" evidence="1">
    <location>
        <begin position="334"/>
        <end position="355"/>
    </location>
</feature>
<accession>A0AAD7HD62</accession>
<reference evidence="3" key="1">
    <citation type="submission" date="2023-03" db="EMBL/GenBank/DDBJ databases">
        <title>Massive genome expansion in bonnet fungi (Mycena s.s.) driven by repeated elements and novel gene families across ecological guilds.</title>
        <authorList>
            <consortium name="Lawrence Berkeley National Laboratory"/>
            <person name="Harder C.B."/>
            <person name="Miyauchi S."/>
            <person name="Viragh M."/>
            <person name="Kuo A."/>
            <person name="Thoen E."/>
            <person name="Andreopoulos B."/>
            <person name="Lu D."/>
            <person name="Skrede I."/>
            <person name="Drula E."/>
            <person name="Henrissat B."/>
            <person name="Morin E."/>
            <person name="Kohler A."/>
            <person name="Barry K."/>
            <person name="LaButti K."/>
            <person name="Morin E."/>
            <person name="Salamov A."/>
            <person name="Lipzen A."/>
            <person name="Mereny Z."/>
            <person name="Hegedus B."/>
            <person name="Baldrian P."/>
            <person name="Stursova M."/>
            <person name="Weitz H."/>
            <person name="Taylor A."/>
            <person name="Grigoriev I.V."/>
            <person name="Nagy L.G."/>
            <person name="Martin F."/>
            <person name="Kauserud H."/>
        </authorList>
    </citation>
    <scope>NUCLEOTIDE SEQUENCE</scope>
    <source>
        <strain evidence="3">CBHHK182m</strain>
    </source>
</reference>
<dbReference type="InterPro" id="IPR003034">
    <property type="entry name" value="SAP_dom"/>
</dbReference>
<comment type="caution">
    <text evidence="3">The sequence shown here is derived from an EMBL/GenBank/DDBJ whole genome shotgun (WGS) entry which is preliminary data.</text>
</comment>
<name>A0AAD7HD62_9AGAR</name>
<feature type="region of interest" description="Disordered" evidence="1">
    <location>
        <begin position="303"/>
        <end position="363"/>
    </location>
</feature>
<evidence type="ECO:0000313" key="3">
    <source>
        <dbReference type="EMBL" id="KAJ7717858.1"/>
    </source>
</evidence>
<dbReference type="Proteomes" id="UP001215598">
    <property type="component" value="Unassembled WGS sequence"/>
</dbReference>
<gene>
    <name evidence="3" type="ORF">B0H16DRAFT_1897784</name>
</gene>
<feature type="domain" description="SAP" evidence="2">
    <location>
        <begin position="109"/>
        <end position="143"/>
    </location>
</feature>
<evidence type="ECO:0000313" key="4">
    <source>
        <dbReference type="Proteomes" id="UP001215598"/>
    </source>
</evidence>
<dbReference type="EMBL" id="JARKIB010000271">
    <property type="protein sequence ID" value="KAJ7717858.1"/>
    <property type="molecule type" value="Genomic_DNA"/>
</dbReference>
<sequence>MLVRLPNRADDLGSQARFPARSQCDRRRQRSRFVVDVSHPASWLLALFPLVLVPLLELCCLAFCLCGVVLRGGFLCGNDFKGMPKDVSKGLPFPGEYGPDGFATQYIKLDGLPNTELADHCRNFKLPHSGNKAALVERLTKLSGDKSRWESLIPGATNSHKGARKPAAEKKTKPKQSAVRRENLFNGTDGVRVLNKSIVERSKDLRTTEEKAAILPWAQRIVSQYPYQPIDHNTNPNASIYISPPKLSPAQISLNRNLPVSSPVSEPQNQLFTVSDLMAFVQQRGPPGNSMAMPVTVVENPLPPSPLNSSLHTSPIPPVTSMSTLPSAARPSEVTASASTSMLSRTSTAQHVNSDSEAEDVPTRTLTMAGGKFVTFCEHDVPDPPAVSYAKSIEDLLLVWTDISPHWNGTSPLKIKGVPIPLVYWPTVYKYWKHTQWKGIKKSWFDFKVLVAAMSRSSSLNDFWARYSAPDKSGNLQRLKYTPLLAQLARERTAENARLTELAHQELTTEQLTYRKGGKRFVMTKPAMIAAHYRRLKGLQNDLDDEDEDLE</sequence>
<evidence type="ECO:0000256" key="1">
    <source>
        <dbReference type="SAM" id="MobiDB-lite"/>
    </source>
</evidence>